<dbReference type="AlphaFoldDB" id="A0A0N5D5V6"/>
<dbReference type="InterPro" id="IPR038702">
    <property type="entry name" value="Na/K_ATPase_sub_beta_sf"/>
</dbReference>
<sequence>VNRQNNTIKNNSNTNVSEFRRKNWKKFLTVITEQYPKYGYPYCFYPYNQQNGYMQPFIMIKLINLIPNRKVGIECKPTAKDLQSRSIKLWFQMSRFNQT</sequence>
<dbReference type="Gene3D" id="2.60.40.1660">
    <property type="entry name" value="Na, k-atpase alpha subunit"/>
    <property type="match status" value="1"/>
</dbReference>
<name>A0A0N5D5V6_THECL</name>
<dbReference type="GO" id="GO:0001671">
    <property type="term" value="F:ATPase activator activity"/>
    <property type="evidence" value="ECO:0007669"/>
    <property type="project" value="TreeGrafter"/>
</dbReference>
<dbReference type="GO" id="GO:0005890">
    <property type="term" value="C:sodium:potassium-exchanging ATPase complex"/>
    <property type="evidence" value="ECO:0007669"/>
    <property type="project" value="InterPro"/>
</dbReference>
<accession>A0A0N5D5V6</accession>
<gene>
    <name evidence="7" type="ORF">TCLT_LOCUS8390</name>
</gene>
<evidence type="ECO:0000313" key="7">
    <source>
        <dbReference type="EMBL" id="VDN05946.1"/>
    </source>
</evidence>
<dbReference type="GO" id="GO:0030007">
    <property type="term" value="P:intracellular potassium ion homeostasis"/>
    <property type="evidence" value="ECO:0007669"/>
    <property type="project" value="TreeGrafter"/>
</dbReference>
<evidence type="ECO:0000313" key="9">
    <source>
        <dbReference type="WBParaSite" id="TCLT_0000840101-mRNA-1"/>
    </source>
</evidence>
<keyword evidence="8" id="KW-1185">Reference proteome</keyword>
<dbReference type="GO" id="GO:0006883">
    <property type="term" value="P:intracellular sodium ion homeostasis"/>
    <property type="evidence" value="ECO:0007669"/>
    <property type="project" value="TreeGrafter"/>
</dbReference>
<dbReference type="Pfam" id="PF00287">
    <property type="entry name" value="Na_K-ATPase"/>
    <property type="match status" value="1"/>
</dbReference>
<reference evidence="9" key="1">
    <citation type="submission" date="2017-02" db="UniProtKB">
        <authorList>
            <consortium name="WormBaseParasite"/>
        </authorList>
    </citation>
    <scope>IDENTIFICATION</scope>
</reference>
<dbReference type="WBParaSite" id="TCLT_0000840101-mRNA-1">
    <property type="protein sequence ID" value="TCLT_0000840101-mRNA-1"/>
    <property type="gene ID" value="TCLT_0000840101"/>
</dbReference>
<comment type="similarity">
    <text evidence="2">Belongs to the X(+)/potassium ATPases subunit beta family.</text>
</comment>
<keyword evidence="3" id="KW-0812">Transmembrane</keyword>
<evidence type="ECO:0000256" key="1">
    <source>
        <dbReference type="ARBA" id="ARBA00004606"/>
    </source>
</evidence>
<organism evidence="9">
    <name type="scientific">Thelazia callipaeda</name>
    <name type="common">Oriental eyeworm</name>
    <name type="synonym">Parasitic nematode</name>
    <dbReference type="NCBI Taxonomy" id="103827"/>
    <lineage>
        <taxon>Eukaryota</taxon>
        <taxon>Metazoa</taxon>
        <taxon>Ecdysozoa</taxon>
        <taxon>Nematoda</taxon>
        <taxon>Chromadorea</taxon>
        <taxon>Rhabditida</taxon>
        <taxon>Spirurina</taxon>
        <taxon>Spiruromorpha</taxon>
        <taxon>Thelazioidea</taxon>
        <taxon>Thelaziidae</taxon>
        <taxon>Thelazia</taxon>
    </lineage>
</organism>
<evidence type="ECO:0000256" key="5">
    <source>
        <dbReference type="ARBA" id="ARBA00022989"/>
    </source>
</evidence>
<dbReference type="PANTHER" id="PTHR11523">
    <property type="entry name" value="SODIUM/POTASSIUM-DEPENDENT ATPASE BETA SUBUNIT"/>
    <property type="match status" value="1"/>
</dbReference>
<evidence type="ECO:0000256" key="4">
    <source>
        <dbReference type="ARBA" id="ARBA00022968"/>
    </source>
</evidence>
<dbReference type="GO" id="GO:1990573">
    <property type="term" value="P:potassium ion import across plasma membrane"/>
    <property type="evidence" value="ECO:0007669"/>
    <property type="project" value="TreeGrafter"/>
</dbReference>
<keyword evidence="4" id="KW-0735">Signal-anchor</keyword>
<keyword evidence="5" id="KW-1133">Transmembrane helix</keyword>
<evidence type="ECO:0000256" key="3">
    <source>
        <dbReference type="ARBA" id="ARBA00022692"/>
    </source>
</evidence>
<reference evidence="7 8" key="2">
    <citation type="submission" date="2018-11" db="EMBL/GenBank/DDBJ databases">
        <authorList>
            <consortium name="Pathogen Informatics"/>
        </authorList>
    </citation>
    <scope>NUCLEOTIDE SEQUENCE [LARGE SCALE GENOMIC DNA]</scope>
</reference>
<evidence type="ECO:0000256" key="2">
    <source>
        <dbReference type="ARBA" id="ARBA00005876"/>
    </source>
</evidence>
<evidence type="ECO:0000313" key="8">
    <source>
        <dbReference type="Proteomes" id="UP000276776"/>
    </source>
</evidence>
<dbReference type="OrthoDB" id="5912413at2759"/>
<dbReference type="Proteomes" id="UP000276776">
    <property type="component" value="Unassembled WGS sequence"/>
</dbReference>
<keyword evidence="6" id="KW-0472">Membrane</keyword>
<protein>
    <submittedName>
        <fullName evidence="9">YqaJ domain-containing protein</fullName>
    </submittedName>
</protein>
<evidence type="ECO:0000256" key="6">
    <source>
        <dbReference type="ARBA" id="ARBA00023136"/>
    </source>
</evidence>
<dbReference type="PANTHER" id="PTHR11523:SF52">
    <property type="entry name" value="SODIUM_POTASSIUM-TRANSPORTING ATPASE SUBUNIT BETA"/>
    <property type="match status" value="1"/>
</dbReference>
<comment type="subcellular location">
    <subcellularLocation>
        <location evidence="1">Membrane</location>
        <topology evidence="1">Single-pass type II membrane protein</topology>
    </subcellularLocation>
</comment>
<proteinExistence type="inferred from homology"/>
<dbReference type="EMBL" id="UYYF01004625">
    <property type="protein sequence ID" value="VDN05946.1"/>
    <property type="molecule type" value="Genomic_DNA"/>
</dbReference>
<dbReference type="GO" id="GO:0036376">
    <property type="term" value="P:sodium ion export across plasma membrane"/>
    <property type="evidence" value="ECO:0007669"/>
    <property type="project" value="TreeGrafter"/>
</dbReference>
<dbReference type="STRING" id="103827.A0A0N5D5V6"/>
<dbReference type="InterPro" id="IPR000402">
    <property type="entry name" value="Na/K_ATPase_sub_beta"/>
</dbReference>